<comment type="caution">
    <text evidence="1">The sequence shown here is derived from an EMBL/GenBank/DDBJ whole genome shotgun (WGS) entry which is preliminary data.</text>
</comment>
<protein>
    <recommendedName>
        <fullName evidence="3">HEAT repeat domain-containing protein</fullName>
    </recommendedName>
</protein>
<dbReference type="InterPro" id="IPR011989">
    <property type="entry name" value="ARM-like"/>
</dbReference>
<reference evidence="1 2" key="1">
    <citation type="journal article" date="2016" name="Antonie Van Leeuwenhoek">
        <title>Lysinibacillus endophyticus sp. nov., an indole-3-acetic acid producing endophytic bacterium isolated from corn root (Zea mays cv. Xinken-5).</title>
        <authorList>
            <person name="Yu J."/>
            <person name="Guan X."/>
            <person name="Liu C."/>
            <person name="Xiang W."/>
            <person name="Yu Z."/>
            <person name="Liu X."/>
            <person name="Wang G."/>
        </authorList>
    </citation>
    <scope>NUCLEOTIDE SEQUENCE [LARGE SCALE GENOMIC DNA]</scope>
    <source>
        <strain evidence="1 2">DSM 100506</strain>
    </source>
</reference>
<evidence type="ECO:0008006" key="3">
    <source>
        <dbReference type="Google" id="ProtNLM"/>
    </source>
</evidence>
<dbReference type="EMBL" id="RBZN01000006">
    <property type="protein sequence ID" value="RKQ19061.1"/>
    <property type="molecule type" value="Genomic_DNA"/>
</dbReference>
<proteinExistence type="predicted"/>
<keyword evidence="2" id="KW-1185">Reference proteome</keyword>
<dbReference type="AlphaFoldDB" id="A0A494Z8U7"/>
<evidence type="ECO:0000313" key="2">
    <source>
        <dbReference type="Proteomes" id="UP000272238"/>
    </source>
</evidence>
<sequence length="208" mass="23587">MTILNRLASQLDRRDEEPNIELAQELVSENNIVGIHEIIQNLSSKDKKIKQDCIKVAYEIGKLKPELISEYALTFITLLKSSNNRLVWGSMQVLATIAKEVPEILMEHLHSIKLAIKNGSVITVDKGILTLAKLASVNNENNEKIFPFLMEHLKTCRTKEIPQHAESTLIAVTELNKAEFLAILQEREPYLTKPQHKRVTTIINQLTS</sequence>
<gene>
    <name evidence="1" type="ORF">D8M03_04410</name>
</gene>
<dbReference type="InterPro" id="IPR016024">
    <property type="entry name" value="ARM-type_fold"/>
</dbReference>
<dbReference type="SUPFAM" id="SSF48371">
    <property type="entry name" value="ARM repeat"/>
    <property type="match status" value="1"/>
</dbReference>
<evidence type="ECO:0000313" key="1">
    <source>
        <dbReference type="EMBL" id="RKQ19061.1"/>
    </source>
</evidence>
<dbReference type="Gene3D" id="1.25.10.10">
    <property type="entry name" value="Leucine-rich Repeat Variant"/>
    <property type="match status" value="1"/>
</dbReference>
<dbReference type="RefSeq" id="WP_121213512.1">
    <property type="nucleotide sequence ID" value="NZ_JAMYWW010000001.1"/>
</dbReference>
<dbReference type="OrthoDB" id="2733362at2"/>
<name>A0A494Z8U7_9BACL</name>
<accession>A0A494Z8U7</accession>
<organism evidence="1 2">
    <name type="scientific">Ureibacillus endophyticus</name>
    <dbReference type="NCBI Taxonomy" id="1978490"/>
    <lineage>
        <taxon>Bacteria</taxon>
        <taxon>Bacillati</taxon>
        <taxon>Bacillota</taxon>
        <taxon>Bacilli</taxon>
        <taxon>Bacillales</taxon>
        <taxon>Caryophanaceae</taxon>
        <taxon>Ureibacillus</taxon>
    </lineage>
</organism>
<dbReference type="Proteomes" id="UP000272238">
    <property type="component" value="Unassembled WGS sequence"/>
</dbReference>